<accession>A0ABQ1CJY5</accession>
<organism evidence="1 2">
    <name type="scientific">Streptomyces diastaticus subsp. diastaticus</name>
    <dbReference type="NCBI Taxonomy" id="68040"/>
    <lineage>
        <taxon>Bacteria</taxon>
        <taxon>Bacillati</taxon>
        <taxon>Actinomycetota</taxon>
        <taxon>Actinomycetes</taxon>
        <taxon>Kitasatosporales</taxon>
        <taxon>Streptomycetaceae</taxon>
        <taxon>Streptomyces</taxon>
        <taxon>Streptomyces diastaticus group</taxon>
    </lineage>
</organism>
<gene>
    <name evidence="1" type="ORF">Sdia_12400</name>
</gene>
<evidence type="ECO:0000313" key="2">
    <source>
        <dbReference type="Proteomes" id="UP000472710"/>
    </source>
</evidence>
<dbReference type="Proteomes" id="UP000472710">
    <property type="component" value="Unassembled WGS sequence"/>
</dbReference>
<reference evidence="1 2" key="1">
    <citation type="submission" date="2020-02" db="EMBL/GenBank/DDBJ databases">
        <title>Whole genome shotgun sequence of Streptomyces diastaticus subsp. diastaticus NBRC 13412.</title>
        <authorList>
            <person name="Ichikawa N."/>
            <person name="Komaki H."/>
            <person name="Tamura T."/>
        </authorList>
    </citation>
    <scope>NUCLEOTIDE SEQUENCE [LARGE SCALE GENOMIC DNA]</scope>
    <source>
        <strain evidence="1 2">NBRC 13412</strain>
    </source>
</reference>
<dbReference type="EMBL" id="BLLN01000002">
    <property type="protein sequence ID" value="GFH70472.1"/>
    <property type="molecule type" value="Genomic_DNA"/>
</dbReference>
<proteinExistence type="predicted"/>
<protein>
    <submittedName>
        <fullName evidence="1">Uncharacterized protein</fullName>
    </submittedName>
</protein>
<sequence length="63" mass="6850">MRSDVEVRAVGTARYPEEFKQDAIKLVASAGSSIDSGFAQFLPRPMMTAASRSTVFPEGQPRC</sequence>
<name>A0ABQ1CJY5_STRDI</name>
<evidence type="ECO:0000313" key="1">
    <source>
        <dbReference type="EMBL" id="GFH70472.1"/>
    </source>
</evidence>
<dbReference type="GeneID" id="95073713"/>
<dbReference type="RefSeq" id="WP_189501074.1">
    <property type="nucleotide sequence ID" value="NZ_BLLN01000002.1"/>
</dbReference>
<keyword evidence="2" id="KW-1185">Reference proteome</keyword>
<comment type="caution">
    <text evidence="1">The sequence shown here is derived from an EMBL/GenBank/DDBJ whole genome shotgun (WGS) entry which is preliminary data.</text>
</comment>